<dbReference type="PDBsum" id="4HE4"/>
<evidence type="ECO:0000256" key="3">
    <source>
        <dbReference type="ARBA" id="ARBA00023223"/>
    </source>
</evidence>
<dbReference type="GO" id="GO:0008218">
    <property type="term" value="P:bioluminescence"/>
    <property type="evidence" value="ECO:0007669"/>
    <property type="project" value="UniProtKB-KW"/>
</dbReference>
<dbReference type="PDB" id="4HE4">
    <property type="method" value="X-ray"/>
    <property type="resolution" value="2.05 A"/>
    <property type="chains" value="A/B=2-233"/>
</dbReference>
<accession>Q6RYS7</accession>
<dbReference type="InterPro" id="IPR000786">
    <property type="entry name" value="Green_fluorescent_prot"/>
</dbReference>
<dbReference type="EMBL" id="AY485333">
    <property type="protein sequence ID" value="AAR85349.1"/>
    <property type="molecule type" value="mRNA"/>
</dbReference>
<keyword evidence="4" id="KW-0599">Photoprotein</keyword>
<dbReference type="SUPFAM" id="SSF54511">
    <property type="entry name" value="GFP-like"/>
    <property type="match status" value="1"/>
</dbReference>
<dbReference type="AlphaFoldDB" id="Q6RYS7"/>
<evidence type="ECO:0007829" key="6">
    <source>
        <dbReference type="PDB" id="4HE4"/>
    </source>
</evidence>
<organism evidence="5">
    <name type="scientific">Phialidium sp. SL-2003</name>
    <dbReference type="NCBI Taxonomy" id="258839"/>
    <lineage>
        <taxon>Eukaryota</taxon>
        <taxon>Metazoa</taxon>
        <taxon>Cnidaria</taxon>
        <taxon>Hydrozoa</taxon>
        <taxon>Hydroidolina</taxon>
        <taxon>Leptothecata</taxon>
        <taxon>Campanulariidae</taxon>
        <taxon>Phialidium</taxon>
    </lineage>
</organism>
<dbReference type="EvolutionaryTrace" id="Q6RYS7"/>
<name>Q6RYS7_9CNID</name>
<evidence type="ECO:0000256" key="1">
    <source>
        <dbReference type="ARBA" id="ARBA00008949"/>
    </source>
</evidence>
<reference evidence="6" key="2">
    <citation type="journal article" date="2013" name="Acta Crystallogr. D">
        <title>Yellow fluorescent protein phiYFPv (Phialidium): structure and structure-based mutagenesis.</title>
        <authorList>
            <person name="Pletneva N.V."/>
            <person name="Pletnev V.Z."/>
            <person name="Souslova E."/>
            <person name="Chudakov D.M."/>
            <person name="Lukyanov S."/>
            <person name="Martynov V.I."/>
            <person name="Arhipova S."/>
            <person name="Artemyev I."/>
            <person name="Wlodawer A."/>
            <person name="Dauter Z."/>
            <person name="Pletnev S."/>
        </authorList>
    </citation>
    <scope>X-RAY CRYSTALLOGRAPHY (2.05 ANGSTROMS) OF 2-233</scope>
</reference>
<protein>
    <submittedName>
        <fullName evidence="5">Yellow fluorescent protein</fullName>
    </submittedName>
</protein>
<dbReference type="Gene3D" id="2.40.155.10">
    <property type="entry name" value="Green fluorescent protein"/>
    <property type="match status" value="2"/>
</dbReference>
<proteinExistence type="evidence at protein level"/>
<dbReference type="SMR" id="Q6RYS7"/>
<keyword evidence="2" id="KW-0157">Chromophore</keyword>
<evidence type="ECO:0000313" key="5">
    <source>
        <dbReference type="EMBL" id="AAR85349.1"/>
    </source>
</evidence>
<dbReference type="InterPro" id="IPR009017">
    <property type="entry name" value="GFP"/>
</dbReference>
<keyword evidence="3" id="KW-0455">Luminescence</keyword>
<sequence length="234" mass="26051">MSSGALLFHGKIPYVVEMEGNVDGHTFSIRGKGYGDASVGKVDAQFICTTGDVPVPWSTLVTTLTYGAQCFAKYGPELKDFYKSCMPEGYVQERTITFEGDGVFKTRAEVTFENGSVYNRVKLNGQGFKKDGHVLGKNLEFNFTPHCLYIWGDQANHGLKSAFKIMHEITGSKEDFIVADHTQMNTPIGGGPVHVPEYHHITYHVTLSKDVTDHRDNMSLVETVRAVDCRKTYL</sequence>
<dbReference type="Pfam" id="PF01353">
    <property type="entry name" value="GFP"/>
    <property type="match status" value="1"/>
</dbReference>
<dbReference type="PRINTS" id="PR01229">
    <property type="entry name" value="GFLUORESCENT"/>
</dbReference>
<dbReference type="FunFam" id="2.40.155.10:FF:000003">
    <property type="entry name" value="Green fluorescent protein"/>
    <property type="match status" value="1"/>
</dbReference>
<comment type="similarity">
    <text evidence="1">Belongs to the GFP family.</text>
</comment>
<dbReference type="InterPro" id="IPR011584">
    <property type="entry name" value="GFP-related"/>
</dbReference>
<evidence type="ECO:0000256" key="2">
    <source>
        <dbReference type="ARBA" id="ARBA00022991"/>
    </source>
</evidence>
<reference evidence="5" key="1">
    <citation type="journal article" date="2004" name="Mol. Biol. Evol.">
        <title>GFP-like proteins as ubiquitous metazoan superfamily: evolution of functional features and structural complexity.</title>
        <authorList>
            <person name="Shagin D.A."/>
            <person name="Barsova E.V."/>
            <person name="Yanushevich Y.G."/>
            <person name="Fradkov A.F."/>
            <person name="Lukyanov K.A."/>
            <person name="Labas Y.A."/>
            <person name="Semenova T.N."/>
            <person name="Ugalde J.A."/>
            <person name="Meyers A."/>
            <person name="Nunez J.M."/>
            <person name="Widder E.A."/>
            <person name="Lukyanov S.A."/>
            <person name="Matz M.V."/>
        </authorList>
    </citation>
    <scope>NUCLEOTIDE SEQUENCE</scope>
</reference>
<dbReference type="GO" id="GO:0006091">
    <property type="term" value="P:generation of precursor metabolites and energy"/>
    <property type="evidence" value="ECO:0007669"/>
    <property type="project" value="InterPro"/>
</dbReference>
<keyword evidence="6" id="KW-0002">3D-structure</keyword>
<evidence type="ECO:0000256" key="4">
    <source>
        <dbReference type="ARBA" id="ARBA00023262"/>
    </source>
</evidence>